<evidence type="ECO:0000256" key="7">
    <source>
        <dbReference type="ARBA" id="ARBA00023180"/>
    </source>
</evidence>
<comment type="caution">
    <text evidence="10">The sequence shown here is derived from an EMBL/GenBank/DDBJ whole genome shotgun (WGS) entry which is preliminary data.</text>
</comment>
<dbReference type="Gene3D" id="3.40.390.10">
    <property type="entry name" value="Collagenase (Catalytic Domain)"/>
    <property type="match status" value="1"/>
</dbReference>
<feature type="binding site" evidence="8">
    <location>
        <position position="158"/>
    </location>
    <ligand>
        <name>Zn(2+)</name>
        <dbReference type="ChEBI" id="CHEBI:29105"/>
        <note>catalytic</note>
    </ligand>
</feature>
<feature type="binding site" evidence="8">
    <location>
        <position position="168"/>
    </location>
    <ligand>
        <name>Zn(2+)</name>
        <dbReference type="ChEBI" id="CHEBI:29105"/>
        <note>catalytic</note>
    </ligand>
</feature>
<dbReference type="GO" id="GO:0004222">
    <property type="term" value="F:metalloendopeptidase activity"/>
    <property type="evidence" value="ECO:0007669"/>
    <property type="project" value="InterPro"/>
</dbReference>
<reference evidence="10" key="1">
    <citation type="submission" date="2021-03" db="EMBL/GenBank/DDBJ databases">
        <authorList>
            <person name="Bekaert M."/>
        </authorList>
    </citation>
    <scope>NUCLEOTIDE SEQUENCE</scope>
</reference>
<keyword evidence="7" id="KW-0325">Glycoprotein</keyword>
<dbReference type="EMBL" id="CAJPWZ010001300">
    <property type="protein sequence ID" value="CAG2212512.1"/>
    <property type="molecule type" value="Genomic_DNA"/>
</dbReference>
<protein>
    <recommendedName>
        <fullName evidence="9">Peptidase M12B domain-containing protein</fullName>
    </recommendedName>
</protein>
<dbReference type="Proteomes" id="UP000683360">
    <property type="component" value="Unassembled WGS sequence"/>
</dbReference>
<feature type="domain" description="Peptidase M12B" evidence="9">
    <location>
        <begin position="1"/>
        <end position="211"/>
    </location>
</feature>
<keyword evidence="1" id="KW-0645">Protease</keyword>
<keyword evidence="5" id="KW-0482">Metalloprotease</keyword>
<sequence length="575" mass="64759">MLMIDSWYDKTPTTDTSQNRESAAKSNLKAYIGSLIKSSNIVYKSLEPNNIFVQIKLVDVIVMTRASDSPWTETVKVRGSPKYRVDPNKVLPLFKPKSVQLQSTIPHDHAMVFTMYALDHGDNHTFSGYAYTDAECKSKSISLVQDNTDFYTAQLMAHELGHSLGCDHDGDGNSCNSKDGYAMATHFILANVKKWTFSSCSVNYIRTYISSLDKQHRDCLLSSQNRHPDPYVLNATTLWYGQRYSADEQCRMHYGADSYLCRDRYYKDYTTICLKLKCYDAKRDSCYYIDGGDGTPCGNKKRFEFLDSCPAGDQTGVVKNGMTCRQLISSDPNECYTHGIKYKCCNLCAGSDQHGNTISIDQQCVKRHGQGSYLCRLIIPRWCVRTLCATTPPGVIGVCHRLLMTEPRVAIKDSCPFGDQSTGIAAHGLTCAQIKHPEHHWRCYDDHTRKKCCETCQSILRNDQGCEYGDKSDWCQTNIASQNDKQMCYWGHNADLCCGSCSKYGNMAHHASNRVISDEFVSVRTESEYEVSTAKNIFENRIQQVVNMEINKVDVSHLDVPIIVPATGESVVKHA</sequence>
<dbReference type="InterPro" id="IPR024079">
    <property type="entry name" value="MetalloPept_cat_dom_sf"/>
</dbReference>
<keyword evidence="3" id="KW-0378">Hydrolase</keyword>
<evidence type="ECO:0000256" key="3">
    <source>
        <dbReference type="ARBA" id="ARBA00022801"/>
    </source>
</evidence>
<dbReference type="InterPro" id="IPR041645">
    <property type="entry name" value="ADAMTS_CR_2"/>
</dbReference>
<evidence type="ECO:0000256" key="5">
    <source>
        <dbReference type="ARBA" id="ARBA00023049"/>
    </source>
</evidence>
<keyword evidence="11" id="KW-1185">Reference proteome</keyword>
<dbReference type="GO" id="GO:0046872">
    <property type="term" value="F:metal ion binding"/>
    <property type="evidence" value="ECO:0007669"/>
    <property type="project" value="UniProtKB-KW"/>
</dbReference>
<feature type="active site" evidence="8">
    <location>
        <position position="159"/>
    </location>
</feature>
<dbReference type="Pfam" id="PF17771">
    <property type="entry name" value="ADAMTS_CR_2"/>
    <property type="match status" value="1"/>
</dbReference>
<dbReference type="Pfam" id="PF01421">
    <property type="entry name" value="Reprolysin"/>
    <property type="match status" value="1"/>
</dbReference>
<name>A0A8S3S0N5_MYTED</name>
<feature type="binding site" evidence="8">
    <location>
        <position position="162"/>
    </location>
    <ligand>
        <name>Zn(2+)</name>
        <dbReference type="ChEBI" id="CHEBI:29105"/>
        <note>catalytic</note>
    </ligand>
</feature>
<accession>A0A8S3S0N5</accession>
<dbReference type="SUPFAM" id="SSF55486">
    <property type="entry name" value="Metalloproteases ('zincins'), catalytic domain"/>
    <property type="match status" value="1"/>
</dbReference>
<evidence type="ECO:0000256" key="6">
    <source>
        <dbReference type="ARBA" id="ARBA00023157"/>
    </source>
</evidence>
<evidence type="ECO:0000259" key="9">
    <source>
        <dbReference type="PROSITE" id="PS50215"/>
    </source>
</evidence>
<dbReference type="PROSITE" id="PS50215">
    <property type="entry name" value="ADAM_MEPRO"/>
    <property type="match status" value="1"/>
</dbReference>
<keyword evidence="2 8" id="KW-0479">Metal-binding</keyword>
<keyword evidence="4 8" id="KW-0862">Zinc</keyword>
<dbReference type="PANTHER" id="PTHR11905:SF159">
    <property type="entry name" value="ADAM METALLOPROTEASE"/>
    <property type="match status" value="1"/>
</dbReference>
<proteinExistence type="predicted"/>
<dbReference type="OrthoDB" id="6288176at2759"/>
<evidence type="ECO:0000256" key="4">
    <source>
        <dbReference type="ARBA" id="ARBA00022833"/>
    </source>
</evidence>
<keyword evidence="6" id="KW-1015">Disulfide bond</keyword>
<evidence type="ECO:0000256" key="8">
    <source>
        <dbReference type="PROSITE-ProRule" id="PRU00276"/>
    </source>
</evidence>
<dbReference type="PANTHER" id="PTHR11905">
    <property type="entry name" value="ADAM A DISINTEGRIN AND METALLOPROTEASE DOMAIN"/>
    <property type="match status" value="1"/>
</dbReference>
<gene>
    <name evidence="10" type="ORF">MEDL_26478</name>
</gene>
<evidence type="ECO:0000256" key="2">
    <source>
        <dbReference type="ARBA" id="ARBA00022723"/>
    </source>
</evidence>
<comment type="caution">
    <text evidence="8">Lacks conserved residue(s) required for the propagation of feature annotation.</text>
</comment>
<dbReference type="AlphaFoldDB" id="A0A8S3S0N5"/>
<dbReference type="Gene3D" id="3.40.1620.60">
    <property type="match status" value="1"/>
</dbReference>
<dbReference type="GO" id="GO:0006509">
    <property type="term" value="P:membrane protein ectodomain proteolysis"/>
    <property type="evidence" value="ECO:0007669"/>
    <property type="project" value="TreeGrafter"/>
</dbReference>
<evidence type="ECO:0000313" key="11">
    <source>
        <dbReference type="Proteomes" id="UP000683360"/>
    </source>
</evidence>
<evidence type="ECO:0000313" key="10">
    <source>
        <dbReference type="EMBL" id="CAG2212512.1"/>
    </source>
</evidence>
<organism evidence="10 11">
    <name type="scientific">Mytilus edulis</name>
    <name type="common">Blue mussel</name>
    <dbReference type="NCBI Taxonomy" id="6550"/>
    <lineage>
        <taxon>Eukaryota</taxon>
        <taxon>Metazoa</taxon>
        <taxon>Spiralia</taxon>
        <taxon>Lophotrochozoa</taxon>
        <taxon>Mollusca</taxon>
        <taxon>Bivalvia</taxon>
        <taxon>Autobranchia</taxon>
        <taxon>Pteriomorphia</taxon>
        <taxon>Mytilida</taxon>
        <taxon>Mytiloidea</taxon>
        <taxon>Mytilidae</taxon>
        <taxon>Mytilinae</taxon>
        <taxon>Mytilus</taxon>
    </lineage>
</organism>
<evidence type="ECO:0000256" key="1">
    <source>
        <dbReference type="ARBA" id="ARBA00022670"/>
    </source>
</evidence>
<dbReference type="InterPro" id="IPR001590">
    <property type="entry name" value="Peptidase_M12B"/>
</dbReference>